<sequence>MVLIVESGAIYSAVLLALLILYNVDSWFQYVVLDAVSPTVGIVFSLIMLRIATGLSKVEGETALVFVEPGAVPSGIPLSRMSSRAASERKLSNATVDV</sequence>
<keyword evidence="1" id="KW-0812">Transmembrane</keyword>
<evidence type="ECO:0000313" key="3">
    <source>
        <dbReference type="Proteomes" id="UP000184267"/>
    </source>
</evidence>
<evidence type="ECO:0000256" key="1">
    <source>
        <dbReference type="SAM" id="Phobius"/>
    </source>
</evidence>
<protein>
    <submittedName>
        <fullName evidence="2">Uncharacterized protein</fullName>
    </submittedName>
</protein>
<feature type="transmembrane region" description="Helical" evidence="1">
    <location>
        <begin position="30"/>
        <end position="49"/>
    </location>
</feature>
<accession>A0A1M2V3I3</accession>
<feature type="transmembrane region" description="Helical" evidence="1">
    <location>
        <begin position="7"/>
        <end position="24"/>
    </location>
</feature>
<keyword evidence="1" id="KW-0472">Membrane</keyword>
<dbReference type="AlphaFoldDB" id="A0A1M2V3I3"/>
<gene>
    <name evidence="2" type="ORF">TRAPUB_7472</name>
</gene>
<keyword evidence="3" id="KW-1185">Reference proteome</keyword>
<keyword evidence="1" id="KW-1133">Transmembrane helix</keyword>
<proteinExistence type="predicted"/>
<reference evidence="2 3" key="1">
    <citation type="submission" date="2016-10" db="EMBL/GenBank/DDBJ databases">
        <title>Genome sequence of the basidiomycete white-rot fungus Trametes pubescens.</title>
        <authorList>
            <person name="Makela M.R."/>
            <person name="Granchi Z."/>
            <person name="Peng M."/>
            <person name="De Vries R.P."/>
            <person name="Grigoriev I."/>
            <person name="Riley R."/>
            <person name="Hilden K."/>
        </authorList>
    </citation>
    <scope>NUCLEOTIDE SEQUENCE [LARGE SCALE GENOMIC DNA]</scope>
    <source>
        <strain evidence="2 3">FBCC735</strain>
    </source>
</reference>
<dbReference type="STRING" id="154538.A0A1M2V3I3"/>
<dbReference type="EMBL" id="MNAD01001704">
    <property type="protein sequence ID" value="OJT02056.1"/>
    <property type="molecule type" value="Genomic_DNA"/>
</dbReference>
<comment type="caution">
    <text evidence="2">The sequence shown here is derived from an EMBL/GenBank/DDBJ whole genome shotgun (WGS) entry which is preliminary data.</text>
</comment>
<evidence type="ECO:0000313" key="2">
    <source>
        <dbReference type="EMBL" id="OJT02056.1"/>
    </source>
</evidence>
<organism evidence="2 3">
    <name type="scientific">Trametes pubescens</name>
    <name type="common">White-rot fungus</name>
    <dbReference type="NCBI Taxonomy" id="154538"/>
    <lineage>
        <taxon>Eukaryota</taxon>
        <taxon>Fungi</taxon>
        <taxon>Dikarya</taxon>
        <taxon>Basidiomycota</taxon>
        <taxon>Agaricomycotina</taxon>
        <taxon>Agaricomycetes</taxon>
        <taxon>Polyporales</taxon>
        <taxon>Polyporaceae</taxon>
        <taxon>Trametes</taxon>
    </lineage>
</organism>
<dbReference type="Proteomes" id="UP000184267">
    <property type="component" value="Unassembled WGS sequence"/>
</dbReference>
<dbReference type="OrthoDB" id="3354175at2759"/>
<name>A0A1M2V3I3_TRAPU</name>